<keyword evidence="1" id="KW-1133">Transmembrane helix</keyword>
<evidence type="ECO:0000256" key="1">
    <source>
        <dbReference type="SAM" id="Phobius"/>
    </source>
</evidence>
<keyword evidence="1" id="KW-0472">Membrane</keyword>
<comment type="caution">
    <text evidence="2">The sequence shown here is derived from an EMBL/GenBank/DDBJ whole genome shotgun (WGS) entry which is preliminary data.</text>
</comment>
<accession>A0A0G1KDW1</accession>
<name>A0A0G1KDW1_9BACT</name>
<sequence>MLSVVLITVLSAGAAGFVIKWLLDQNTEPGAPKITWREFKIVMACTPVLAMLTAWAGWAMARSSNMTFYEYHNGWEVSAIKSQITCSRDGPCRWEYDCDPYIVMVSYDCNCTTDDKGHTSCSTCWRPETRYHDCPYVNREYNYSIKTTLGEYDVVSYVFPDNPQANRWRVSESIPQSVINSAGVGDPPFWTEVRKRCEANAPGPVSKRSSYNNYILASERTLMKQYSSDIEDYKKKGLLPDLPKSIEYLYGTNKVRFIGSKPWNYRAWERGVEYLNGALGTQLRGDLMLVIVNNPSVSSNPERYTLALKAHWQDKTAYGADALPKNAMVVVLGTDDGNIISWSRAFTAMPLGNEKMTTVLRDGLKGLPMVPEKIIGPIQSRRDQKGVWYPPDSNGIMLPRILWGIDDPSTKFIRVSMSGDDGKGGFLYLKGEIQPTTGQAWAIGIVSFILCIGIWLWAANHRDTSEGPTRFGGYHRR</sequence>
<evidence type="ECO:0000313" key="3">
    <source>
        <dbReference type="Proteomes" id="UP000034032"/>
    </source>
</evidence>
<protein>
    <submittedName>
        <fullName evidence="2">Uncharacterized protein</fullName>
    </submittedName>
</protein>
<dbReference type="AlphaFoldDB" id="A0A0G1KDW1"/>
<feature type="transmembrane region" description="Helical" evidence="1">
    <location>
        <begin position="39"/>
        <end position="61"/>
    </location>
</feature>
<reference evidence="2 3" key="1">
    <citation type="journal article" date="2015" name="Nature">
        <title>rRNA introns, odd ribosomes, and small enigmatic genomes across a large radiation of phyla.</title>
        <authorList>
            <person name="Brown C.T."/>
            <person name="Hug L.A."/>
            <person name="Thomas B.C."/>
            <person name="Sharon I."/>
            <person name="Castelle C.J."/>
            <person name="Singh A."/>
            <person name="Wilkins M.J."/>
            <person name="Williams K.H."/>
            <person name="Banfield J.F."/>
        </authorList>
    </citation>
    <scope>NUCLEOTIDE SEQUENCE [LARGE SCALE GENOMIC DNA]</scope>
</reference>
<organism evidence="2 3">
    <name type="scientific">Candidatus Yanofskybacteria bacterium GW2011_GWA2_44_9</name>
    <dbReference type="NCBI Taxonomy" id="1619025"/>
    <lineage>
        <taxon>Bacteria</taxon>
        <taxon>Candidatus Yanofskyibacteriota</taxon>
    </lineage>
</organism>
<evidence type="ECO:0000313" key="2">
    <source>
        <dbReference type="EMBL" id="KKT81768.1"/>
    </source>
</evidence>
<gene>
    <name evidence="2" type="ORF">UW79_C0015G0007</name>
</gene>
<proteinExistence type="predicted"/>
<feature type="transmembrane region" description="Helical" evidence="1">
    <location>
        <begin position="440"/>
        <end position="458"/>
    </location>
</feature>
<keyword evidence="1" id="KW-0812">Transmembrane</keyword>
<dbReference type="Proteomes" id="UP000034032">
    <property type="component" value="Unassembled WGS sequence"/>
</dbReference>
<dbReference type="EMBL" id="LCJR01000015">
    <property type="protein sequence ID" value="KKT81768.1"/>
    <property type="molecule type" value="Genomic_DNA"/>
</dbReference>